<dbReference type="Proteomes" id="UP001085076">
    <property type="component" value="Miscellaneous, Linkage group lg02"/>
</dbReference>
<reference evidence="1" key="1">
    <citation type="submission" date="2021-03" db="EMBL/GenBank/DDBJ databases">
        <authorList>
            <person name="Li Z."/>
            <person name="Yang C."/>
        </authorList>
    </citation>
    <scope>NUCLEOTIDE SEQUENCE</scope>
    <source>
        <strain evidence="1">Dzin_1.0</strain>
        <tissue evidence="1">Leaf</tissue>
    </source>
</reference>
<sequence>MVNLWMEVEAQQYKLAISALVNHIIKVAYFGGVPDDEVMAKKVSVAVVVLEEVSVVVPVEESVPVSVAVPEVELVVAPVVEVDLAAALAAAAFDQHRLLLKT</sequence>
<organism evidence="1 2">
    <name type="scientific">Dioscorea zingiberensis</name>
    <dbReference type="NCBI Taxonomy" id="325984"/>
    <lineage>
        <taxon>Eukaryota</taxon>
        <taxon>Viridiplantae</taxon>
        <taxon>Streptophyta</taxon>
        <taxon>Embryophyta</taxon>
        <taxon>Tracheophyta</taxon>
        <taxon>Spermatophyta</taxon>
        <taxon>Magnoliopsida</taxon>
        <taxon>Liliopsida</taxon>
        <taxon>Dioscoreales</taxon>
        <taxon>Dioscoreaceae</taxon>
        <taxon>Dioscorea</taxon>
    </lineage>
</organism>
<keyword evidence="2" id="KW-1185">Reference proteome</keyword>
<name>A0A9D5CX68_9LILI</name>
<comment type="caution">
    <text evidence="1">The sequence shown here is derived from an EMBL/GenBank/DDBJ whole genome shotgun (WGS) entry which is preliminary data.</text>
</comment>
<protein>
    <submittedName>
        <fullName evidence="1">Uncharacterized protein</fullName>
    </submittedName>
</protein>
<accession>A0A9D5CX68</accession>
<dbReference type="EMBL" id="JAGGNH010000002">
    <property type="protein sequence ID" value="KAJ0980579.1"/>
    <property type="molecule type" value="Genomic_DNA"/>
</dbReference>
<reference evidence="1" key="2">
    <citation type="journal article" date="2022" name="Hortic Res">
        <title>The genome of Dioscorea zingiberensis sheds light on the biosynthesis, origin and evolution of the medicinally important diosgenin saponins.</title>
        <authorList>
            <person name="Li Y."/>
            <person name="Tan C."/>
            <person name="Li Z."/>
            <person name="Guo J."/>
            <person name="Li S."/>
            <person name="Chen X."/>
            <person name="Wang C."/>
            <person name="Dai X."/>
            <person name="Yang H."/>
            <person name="Song W."/>
            <person name="Hou L."/>
            <person name="Xu J."/>
            <person name="Tong Z."/>
            <person name="Xu A."/>
            <person name="Yuan X."/>
            <person name="Wang W."/>
            <person name="Yang Q."/>
            <person name="Chen L."/>
            <person name="Sun Z."/>
            <person name="Wang K."/>
            <person name="Pan B."/>
            <person name="Chen J."/>
            <person name="Bao Y."/>
            <person name="Liu F."/>
            <person name="Qi X."/>
            <person name="Gang D.R."/>
            <person name="Wen J."/>
            <person name="Li J."/>
        </authorList>
    </citation>
    <scope>NUCLEOTIDE SEQUENCE</scope>
    <source>
        <strain evidence="1">Dzin_1.0</strain>
    </source>
</reference>
<dbReference type="AlphaFoldDB" id="A0A9D5CX68"/>
<dbReference type="Gene3D" id="1.20.1050.10">
    <property type="match status" value="1"/>
</dbReference>
<proteinExistence type="predicted"/>
<evidence type="ECO:0000313" key="2">
    <source>
        <dbReference type="Proteomes" id="UP001085076"/>
    </source>
</evidence>
<gene>
    <name evidence="1" type="ORF">J5N97_008834</name>
</gene>
<evidence type="ECO:0000313" key="1">
    <source>
        <dbReference type="EMBL" id="KAJ0980579.1"/>
    </source>
</evidence>